<dbReference type="EMBL" id="CP026604">
    <property type="protein sequence ID" value="AWB67837.1"/>
    <property type="molecule type" value="Genomic_DNA"/>
</dbReference>
<dbReference type="SUPFAM" id="SSF53335">
    <property type="entry name" value="S-adenosyl-L-methionine-dependent methyltransferases"/>
    <property type="match status" value="1"/>
</dbReference>
<dbReference type="CDD" id="cd02440">
    <property type="entry name" value="AdoMet_MTases"/>
    <property type="match status" value="1"/>
</dbReference>
<dbReference type="PANTHER" id="PTHR43036:SF2">
    <property type="entry name" value="OS04G0481300 PROTEIN"/>
    <property type="match status" value="1"/>
</dbReference>
<dbReference type="Pfam" id="PF08241">
    <property type="entry name" value="Methyltransf_11"/>
    <property type="match status" value="1"/>
</dbReference>
<protein>
    <submittedName>
        <fullName evidence="2">SAM-dependent methyltransferase</fullName>
    </submittedName>
</protein>
<dbReference type="InterPro" id="IPR013216">
    <property type="entry name" value="Methyltransf_11"/>
</dbReference>
<dbReference type="GO" id="GO:0008757">
    <property type="term" value="F:S-adenosylmethionine-dependent methyltransferase activity"/>
    <property type="evidence" value="ECO:0007669"/>
    <property type="project" value="InterPro"/>
</dbReference>
<proteinExistence type="predicted"/>
<dbReference type="PANTHER" id="PTHR43036">
    <property type="entry name" value="OSJNBB0011N17.9 PROTEIN"/>
    <property type="match status" value="1"/>
</dbReference>
<accession>A0A2S0VUE3</accession>
<reference evidence="2 3" key="1">
    <citation type="submission" date="2018-01" db="EMBL/GenBank/DDBJ databases">
        <title>Genome sequence of a Cantenovulum-like bacteria.</title>
        <authorList>
            <person name="Tan W.R."/>
            <person name="Lau N.-S."/>
            <person name="Go F."/>
            <person name="Amirul A.-A.A."/>
        </authorList>
    </citation>
    <scope>NUCLEOTIDE SEQUENCE [LARGE SCALE GENOMIC DNA]</scope>
    <source>
        <strain evidence="2 3">CCB-QB4</strain>
    </source>
</reference>
<dbReference type="RefSeq" id="WP_108603903.1">
    <property type="nucleotide sequence ID" value="NZ_CP026604.1"/>
</dbReference>
<dbReference type="Gene3D" id="3.40.50.150">
    <property type="entry name" value="Vaccinia Virus protein VP39"/>
    <property type="match status" value="1"/>
</dbReference>
<sequence length="246" mass="28688">MKPALQYNRYNQPYAWDDLPQGKWLRKQTERHLNQWLPRVFGYHMVKLGHLSAEIDCSASPIKHQVNVATSGKNIGVKADWHHLPFRENSIDAVLLAHNLDFTHDPHQLLREAHRILIPDGYLIITGFNPISLCGLGRFVPKLKNDLPWSGRFFSPNRVTDWLNLLGCQVVSEQRFVQRSLIWKKAYIKNKSITRFTHKHFSYFGAVYVLIARKRELPLTPIKPKWKLNPKLQTVKVGTVRMRNRG</sequence>
<evidence type="ECO:0000313" key="2">
    <source>
        <dbReference type="EMBL" id="AWB67837.1"/>
    </source>
</evidence>
<gene>
    <name evidence="2" type="ORF">C2869_16015</name>
</gene>
<dbReference type="Proteomes" id="UP000244441">
    <property type="component" value="Chromosome"/>
</dbReference>
<organism evidence="2 3">
    <name type="scientific">Saccharobesus litoralis</name>
    <dbReference type="NCBI Taxonomy" id="2172099"/>
    <lineage>
        <taxon>Bacteria</taxon>
        <taxon>Pseudomonadati</taxon>
        <taxon>Pseudomonadota</taxon>
        <taxon>Gammaproteobacteria</taxon>
        <taxon>Alteromonadales</taxon>
        <taxon>Alteromonadaceae</taxon>
        <taxon>Saccharobesus</taxon>
    </lineage>
</organism>
<dbReference type="GO" id="GO:0032259">
    <property type="term" value="P:methylation"/>
    <property type="evidence" value="ECO:0007669"/>
    <property type="project" value="UniProtKB-KW"/>
</dbReference>
<keyword evidence="3" id="KW-1185">Reference proteome</keyword>
<dbReference type="KEGG" id="cate:C2869_16015"/>
<name>A0A2S0VUE3_9ALTE</name>
<dbReference type="AlphaFoldDB" id="A0A2S0VUE3"/>
<dbReference type="InterPro" id="IPR029063">
    <property type="entry name" value="SAM-dependent_MTases_sf"/>
</dbReference>
<dbReference type="OrthoDB" id="6191410at2"/>
<keyword evidence="2" id="KW-0489">Methyltransferase</keyword>
<keyword evidence="2" id="KW-0808">Transferase</keyword>
<evidence type="ECO:0000259" key="1">
    <source>
        <dbReference type="Pfam" id="PF08241"/>
    </source>
</evidence>
<evidence type="ECO:0000313" key="3">
    <source>
        <dbReference type="Proteomes" id="UP000244441"/>
    </source>
</evidence>
<feature type="domain" description="Methyltransferase type 11" evidence="1">
    <location>
        <begin position="55"/>
        <end position="125"/>
    </location>
</feature>